<dbReference type="GO" id="GO:0003677">
    <property type="term" value="F:DNA binding"/>
    <property type="evidence" value="ECO:0007669"/>
    <property type="project" value="InterPro"/>
</dbReference>
<dbReference type="Gene3D" id="3.30.450.180">
    <property type="match status" value="1"/>
</dbReference>
<sequence>MTTMTASANVTDPGSIGAMLRVWRQRRRLSQLELALEAGISQRHLSFIESGRSVPGKDVVLRLAEQLNVPLRDRNPLLMAAGYAPMFAGRALEDPGMAAAREAVGTILKGFEPHPALAVDRHWNMVDANGALAILLAGVDPKLLEPPVNALRVSLHPQGLAPRIVNFGEWRRHVLARLAAQIEASADVSLQALEAELRGYPAATSREMAGVSGRSGAEGIAVPLRLQTEEGLLSFISTTTIFGTALDVTLSELAIEAFLPADHETALRMASLVPARTSSS</sequence>
<dbReference type="Gene3D" id="1.10.260.40">
    <property type="entry name" value="lambda repressor-like DNA-binding domains"/>
    <property type="match status" value="1"/>
</dbReference>
<feature type="domain" description="HTH cro/C1-type" evidence="1">
    <location>
        <begin position="20"/>
        <end position="74"/>
    </location>
</feature>
<keyword evidence="3" id="KW-1185">Reference proteome</keyword>
<dbReference type="PANTHER" id="PTHR35010:SF4">
    <property type="entry name" value="BLL5781 PROTEIN"/>
    <property type="match status" value="1"/>
</dbReference>
<gene>
    <name evidence="2" type="ORF">APZ00_15460</name>
</gene>
<name>A0A0U3PHF9_9HYPH</name>
<accession>A0A0U3PHF9</accession>
<evidence type="ECO:0000313" key="2">
    <source>
        <dbReference type="EMBL" id="ALV28291.1"/>
    </source>
</evidence>
<dbReference type="Proteomes" id="UP000064921">
    <property type="component" value="Chromosome"/>
</dbReference>
<dbReference type="PROSITE" id="PS50943">
    <property type="entry name" value="HTH_CROC1"/>
    <property type="match status" value="1"/>
</dbReference>
<organism evidence="2 3">
    <name type="scientific">Pannonibacter phragmitetus</name>
    <dbReference type="NCBI Taxonomy" id="121719"/>
    <lineage>
        <taxon>Bacteria</taxon>
        <taxon>Pseudomonadati</taxon>
        <taxon>Pseudomonadota</taxon>
        <taxon>Alphaproteobacteria</taxon>
        <taxon>Hyphomicrobiales</taxon>
        <taxon>Stappiaceae</taxon>
        <taxon>Pannonibacter</taxon>
    </lineage>
</organism>
<dbReference type="PANTHER" id="PTHR35010">
    <property type="entry name" value="BLL4672 PROTEIN-RELATED"/>
    <property type="match status" value="1"/>
</dbReference>
<dbReference type="InterPro" id="IPR010982">
    <property type="entry name" value="Lambda_DNA-bd_dom_sf"/>
</dbReference>
<evidence type="ECO:0000313" key="3">
    <source>
        <dbReference type="Proteomes" id="UP000064921"/>
    </source>
</evidence>
<dbReference type="Pfam" id="PF17765">
    <property type="entry name" value="MLTR_LBD"/>
    <property type="match status" value="1"/>
</dbReference>
<dbReference type="KEGG" id="pphr:APZ00_15460"/>
<evidence type="ECO:0000259" key="1">
    <source>
        <dbReference type="PROSITE" id="PS50943"/>
    </source>
</evidence>
<dbReference type="eggNOG" id="COG1396">
    <property type="taxonomic scope" value="Bacteria"/>
</dbReference>
<dbReference type="Pfam" id="PF01381">
    <property type="entry name" value="HTH_3"/>
    <property type="match status" value="1"/>
</dbReference>
<proteinExistence type="predicted"/>
<dbReference type="InterPro" id="IPR001387">
    <property type="entry name" value="Cro/C1-type_HTH"/>
</dbReference>
<dbReference type="EMBL" id="CP013068">
    <property type="protein sequence ID" value="ALV28291.1"/>
    <property type="molecule type" value="Genomic_DNA"/>
</dbReference>
<dbReference type="InterPro" id="IPR041413">
    <property type="entry name" value="MLTR_LBD"/>
</dbReference>
<protein>
    <submittedName>
        <fullName evidence="2">XRE family transcriptional regulator</fullName>
    </submittedName>
</protein>
<dbReference type="CDD" id="cd00093">
    <property type="entry name" value="HTH_XRE"/>
    <property type="match status" value="1"/>
</dbReference>
<dbReference type="AlphaFoldDB" id="A0A0U3PHF9"/>
<reference evidence="2 3" key="1">
    <citation type="submission" date="2015-10" db="EMBL/GenBank/DDBJ databases">
        <title>The world's first case of liver abscess caused by Pannonibacter phragmitetus.</title>
        <authorList>
            <person name="Ming D."/>
            <person name="Wang M."/>
            <person name="Zhou Y."/>
            <person name="Jiang T."/>
            <person name="Hu S."/>
        </authorList>
    </citation>
    <scope>NUCLEOTIDE SEQUENCE [LARGE SCALE GENOMIC DNA]</scope>
    <source>
        <strain evidence="2 3">31801</strain>
    </source>
</reference>
<dbReference type="STRING" id="121719.APZ00_15460"/>
<dbReference type="SUPFAM" id="SSF47413">
    <property type="entry name" value="lambda repressor-like DNA-binding domains"/>
    <property type="match status" value="1"/>
</dbReference>
<dbReference type="SMART" id="SM00530">
    <property type="entry name" value="HTH_XRE"/>
    <property type="match status" value="1"/>
</dbReference>
<dbReference type="RefSeq" id="WP_058899477.1">
    <property type="nucleotide sequence ID" value="NZ_CP013068.1"/>
</dbReference>